<dbReference type="RefSeq" id="WP_084674249.1">
    <property type="nucleotide sequence ID" value="NZ_CP009211.1"/>
</dbReference>
<organism evidence="6 7">
    <name type="scientific">Corynebacterium imitans</name>
    <dbReference type="NCBI Taxonomy" id="156978"/>
    <lineage>
        <taxon>Bacteria</taxon>
        <taxon>Bacillati</taxon>
        <taxon>Actinomycetota</taxon>
        <taxon>Actinomycetes</taxon>
        <taxon>Mycobacteriales</taxon>
        <taxon>Corynebacteriaceae</taxon>
        <taxon>Corynebacterium</taxon>
    </lineage>
</organism>
<dbReference type="GO" id="GO:0016020">
    <property type="term" value="C:membrane"/>
    <property type="evidence" value="ECO:0007669"/>
    <property type="project" value="UniProtKB-SubCell"/>
</dbReference>
<evidence type="ECO:0000313" key="6">
    <source>
        <dbReference type="EMBL" id="SNV61198.1"/>
    </source>
</evidence>
<feature type="transmembrane region" description="Helical" evidence="5">
    <location>
        <begin position="30"/>
        <end position="49"/>
    </location>
</feature>
<dbReference type="InterPro" id="IPR004695">
    <property type="entry name" value="SLAC1/Mae1/Ssu1/TehA"/>
</dbReference>
<dbReference type="Pfam" id="PF03595">
    <property type="entry name" value="SLAC1"/>
    <property type="match status" value="1"/>
</dbReference>
<proteinExistence type="predicted"/>
<comment type="subcellular location">
    <subcellularLocation>
        <location evidence="1">Membrane</location>
        <topology evidence="1">Multi-pass membrane protein</topology>
    </subcellularLocation>
</comment>
<evidence type="ECO:0000256" key="4">
    <source>
        <dbReference type="ARBA" id="ARBA00023136"/>
    </source>
</evidence>
<dbReference type="InterPro" id="IPR038665">
    <property type="entry name" value="Voltage-dep_anion_channel_sf"/>
</dbReference>
<dbReference type="OrthoDB" id="958273at2"/>
<dbReference type="GO" id="GO:0055085">
    <property type="term" value="P:transmembrane transport"/>
    <property type="evidence" value="ECO:0007669"/>
    <property type="project" value="InterPro"/>
</dbReference>
<dbReference type="EMBL" id="LT906467">
    <property type="protein sequence ID" value="SNV61198.1"/>
    <property type="molecule type" value="Genomic_DNA"/>
</dbReference>
<reference evidence="6 7" key="1">
    <citation type="submission" date="2017-06" db="EMBL/GenBank/DDBJ databases">
        <authorList>
            <consortium name="Pathogen Informatics"/>
        </authorList>
    </citation>
    <scope>NUCLEOTIDE SEQUENCE [LARGE SCALE GENOMIC DNA]</scope>
    <source>
        <strain evidence="6 7">NCTC13015</strain>
    </source>
</reference>
<keyword evidence="2 5" id="KW-0812">Transmembrane</keyword>
<keyword evidence="4 5" id="KW-0472">Membrane</keyword>
<protein>
    <submittedName>
        <fullName evidence="6">Hypothetical membrane protein</fullName>
    </submittedName>
</protein>
<evidence type="ECO:0000313" key="7">
    <source>
        <dbReference type="Proteomes" id="UP000215374"/>
    </source>
</evidence>
<evidence type="ECO:0000256" key="5">
    <source>
        <dbReference type="SAM" id="Phobius"/>
    </source>
</evidence>
<dbReference type="Proteomes" id="UP000215374">
    <property type="component" value="Chromosome 1"/>
</dbReference>
<dbReference type="Gene3D" id="1.50.10.150">
    <property type="entry name" value="Voltage-dependent anion channel"/>
    <property type="match status" value="1"/>
</dbReference>
<sequence length="294" mass="31878">MQLPKFGPAWAGALMGTSIASTLSGLHGLHVGQLVFALIAALLLLIFTAGARNAPPQHQNMAAWGMYTMGLLACGSAWTALTGNDAFQLASWWIGAPLAIIVCLWQLWGLWKQSAHYTEPAFPWGLALVSPMVAATSGGQLATHHGEFYHYAGELCFFLTFFTAIPLFLYCYWSRTRPRGAAAGTAWIPLGVVGQSTAASTLLFDAHLYGLIMFTLGAPCVLYAMYCFYEAVLHWAPYGPGWWGSTFPVGTLCLGAWDEGWHTLSLALLVLLLLHWGVCAVRFGSWELSQSGAR</sequence>
<feature type="transmembrane region" description="Helical" evidence="5">
    <location>
        <begin position="61"/>
        <end position="80"/>
    </location>
</feature>
<evidence type="ECO:0000256" key="1">
    <source>
        <dbReference type="ARBA" id="ARBA00004141"/>
    </source>
</evidence>
<evidence type="ECO:0000256" key="2">
    <source>
        <dbReference type="ARBA" id="ARBA00022692"/>
    </source>
</evidence>
<feature type="transmembrane region" description="Helical" evidence="5">
    <location>
        <begin position="148"/>
        <end position="173"/>
    </location>
</feature>
<gene>
    <name evidence="6" type="ORF">SAMEA4535761_00672</name>
</gene>
<feature type="transmembrane region" description="Helical" evidence="5">
    <location>
        <begin position="92"/>
        <end position="110"/>
    </location>
</feature>
<feature type="transmembrane region" description="Helical" evidence="5">
    <location>
        <begin position="263"/>
        <end position="284"/>
    </location>
</feature>
<accession>A0A239YSK6</accession>
<feature type="transmembrane region" description="Helical" evidence="5">
    <location>
        <begin position="122"/>
        <end position="142"/>
    </location>
</feature>
<keyword evidence="3 5" id="KW-1133">Transmembrane helix</keyword>
<dbReference type="AlphaFoldDB" id="A0A239YSK6"/>
<feature type="transmembrane region" description="Helical" evidence="5">
    <location>
        <begin position="208"/>
        <end position="229"/>
    </location>
</feature>
<name>A0A239YSK6_9CORY</name>
<evidence type="ECO:0000256" key="3">
    <source>
        <dbReference type="ARBA" id="ARBA00022989"/>
    </source>
</evidence>